<evidence type="ECO:0000313" key="4">
    <source>
        <dbReference type="Proteomes" id="UP001274321"/>
    </source>
</evidence>
<keyword evidence="4" id="KW-1185">Reference proteome</keyword>
<feature type="transmembrane region" description="Helical" evidence="1">
    <location>
        <begin position="61"/>
        <end position="82"/>
    </location>
</feature>
<reference evidence="3 4" key="1">
    <citation type="submission" date="2023-11" db="EMBL/GenBank/DDBJ databases">
        <authorList>
            <person name="Bao R."/>
        </authorList>
    </citation>
    <scope>NUCLEOTIDE SEQUENCE [LARGE SCALE GENOMIC DNA]</scope>
    <source>
        <strain evidence="3 4">PJ23</strain>
    </source>
</reference>
<organism evidence="3 4">
    <name type="scientific">Terrihabitans rhizophilus</name>
    <dbReference type="NCBI Taxonomy" id="3092662"/>
    <lineage>
        <taxon>Bacteria</taxon>
        <taxon>Pseudomonadati</taxon>
        <taxon>Pseudomonadota</taxon>
        <taxon>Alphaproteobacteria</taxon>
        <taxon>Hyphomicrobiales</taxon>
        <taxon>Terrihabitans</taxon>
    </lineage>
</organism>
<proteinExistence type="predicted"/>
<feature type="transmembrane region" description="Helical" evidence="1">
    <location>
        <begin position="38"/>
        <end position="54"/>
    </location>
</feature>
<dbReference type="InterPro" id="IPR006696">
    <property type="entry name" value="DUF423"/>
</dbReference>
<name>A0ABU4RPU1_9HYPH</name>
<comment type="caution">
    <text evidence="3">The sequence shown here is derived from an EMBL/GenBank/DDBJ whole genome shotgun (WGS) entry which is preliminary data.</text>
</comment>
<accession>A0ABU4RPU1</accession>
<evidence type="ECO:0000256" key="2">
    <source>
        <dbReference type="SAM" id="SignalP"/>
    </source>
</evidence>
<evidence type="ECO:0000256" key="1">
    <source>
        <dbReference type="SAM" id="Phobius"/>
    </source>
</evidence>
<feature type="signal peptide" evidence="2">
    <location>
        <begin position="1"/>
        <end position="20"/>
    </location>
</feature>
<feature type="transmembrane region" description="Helical" evidence="1">
    <location>
        <begin position="94"/>
        <end position="115"/>
    </location>
</feature>
<dbReference type="RefSeq" id="WP_319844993.1">
    <property type="nucleotide sequence ID" value="NZ_JAXAFJ010000007.1"/>
</dbReference>
<dbReference type="Pfam" id="PF04241">
    <property type="entry name" value="DUF423"/>
    <property type="match status" value="1"/>
</dbReference>
<keyword evidence="1" id="KW-0812">Transmembrane</keyword>
<evidence type="ECO:0000313" key="3">
    <source>
        <dbReference type="EMBL" id="MDX6806870.1"/>
    </source>
</evidence>
<sequence>MSRLFLLIAGLFGASGVGLAAAAAHSDGPFLGSASQMLLVHAPVLLALGLFGAFSGPRGRALAIGGLVVLAGVVLFSGDLALRNFAGRSLFSMAAPTGGTLMMGGWIILAISSLLPQGAARSH</sequence>
<gene>
    <name evidence="3" type="ORF">SCD90_12420</name>
</gene>
<keyword evidence="1" id="KW-1133">Transmembrane helix</keyword>
<keyword evidence="1" id="KW-0472">Membrane</keyword>
<protein>
    <submittedName>
        <fullName evidence="3">DUF423 domain-containing protein</fullName>
    </submittedName>
</protein>
<dbReference type="EMBL" id="JAXAFJ010000007">
    <property type="protein sequence ID" value="MDX6806870.1"/>
    <property type="molecule type" value="Genomic_DNA"/>
</dbReference>
<keyword evidence="2" id="KW-0732">Signal</keyword>
<dbReference type="Proteomes" id="UP001274321">
    <property type="component" value="Unassembled WGS sequence"/>
</dbReference>
<feature type="chain" id="PRO_5045764743" evidence="2">
    <location>
        <begin position="21"/>
        <end position="123"/>
    </location>
</feature>